<dbReference type="InterPro" id="IPR051409">
    <property type="entry name" value="Atypical_kinase_ADCK"/>
</dbReference>
<dbReference type="GO" id="GO:0016740">
    <property type="term" value="F:transferase activity"/>
    <property type="evidence" value="ECO:0007669"/>
    <property type="project" value="UniProtKB-KW"/>
</dbReference>
<dbReference type="PANTHER" id="PTHR43851">
    <property type="match status" value="1"/>
</dbReference>
<gene>
    <name evidence="6" type="ORF">TVY486_1009760</name>
</gene>
<dbReference type="EMBL" id="HE573026">
    <property type="protein sequence ID" value="CCC51931.1"/>
    <property type="molecule type" value="Genomic_DNA"/>
</dbReference>
<dbReference type="VEuPathDB" id="TriTrypDB:TvY486_1009760"/>
<keyword evidence="4" id="KW-0067">ATP-binding</keyword>
<evidence type="ECO:0000256" key="3">
    <source>
        <dbReference type="ARBA" id="ARBA00022741"/>
    </source>
</evidence>
<comment type="similarity">
    <text evidence="1">Belongs to the protein kinase superfamily. ADCK protein kinase family.</text>
</comment>
<keyword evidence="2" id="KW-0808">Transferase</keyword>
<dbReference type="InterPro" id="IPR011009">
    <property type="entry name" value="Kinase-like_dom_sf"/>
</dbReference>
<dbReference type="Pfam" id="PF03109">
    <property type="entry name" value="ABC1"/>
    <property type="match status" value="2"/>
</dbReference>
<evidence type="ECO:0000256" key="1">
    <source>
        <dbReference type="ARBA" id="ARBA00009670"/>
    </source>
</evidence>
<feature type="domain" description="ABC1 atypical kinase-like" evidence="5">
    <location>
        <begin position="249"/>
        <end position="442"/>
    </location>
</feature>
<dbReference type="GO" id="GO:0006744">
    <property type="term" value="P:ubiquinone biosynthetic process"/>
    <property type="evidence" value="ECO:0007669"/>
    <property type="project" value="TreeGrafter"/>
</dbReference>
<evidence type="ECO:0000259" key="5">
    <source>
        <dbReference type="Pfam" id="PF03109"/>
    </source>
</evidence>
<feature type="domain" description="ABC1 atypical kinase-like" evidence="5">
    <location>
        <begin position="178"/>
        <end position="230"/>
    </location>
</feature>
<evidence type="ECO:0000256" key="2">
    <source>
        <dbReference type="ARBA" id="ARBA00022679"/>
    </source>
</evidence>
<sequence length="546" mass="60519">MPTKSCVGFVKGMEFSKFINYAGNVARGAAQVVSAIAHAACPTTLNGSSDFTRGGVRWMGTAEGGTAASPTHPAPLPFEASARLHKEAASRMAEPVYRAVPSTRTTRAMAFGSLFFQLGWDRLVGSRGESQFIPAYSHRRIVETLCRMRGAVMKLGQMLSIQDDSTIPAQITELFERVRDSAYAMPASQLNQTLAKEYGNDRWREELFVSFVDKPVAAASIGQVHIATIKVPVSDVIGKEAEAAGDTVRTETVAVKVQYPGVARSIDSDVANLRMLMSLNILPPGLFVGNILDELRRELSSECSYEQEAEKQMRYGALVEKDADLRDVFVVPRVYRSLSTDRVLVTQMVSGVTVDKLAAVEEAQDIKNYVAKNMLQLTLTELFRWRFMQTDPNYSNFLFCPDTNKISLIDFGAAREYSEEFVRDYLEVVAAAARKDRKGVIDISIKLGFLTGNEMREMLDAHAESVVLLGLPFANREAPFDFSAEQLPSRIQGFVPTIVKLRLRPPPTPVYSLHRRLSGAILLSTKLKAVVPCGRLFWEMYDDLTK</sequence>
<proteinExistence type="inferred from homology"/>
<dbReference type="AlphaFoldDB" id="G0U7S3"/>
<dbReference type="SUPFAM" id="SSF56112">
    <property type="entry name" value="Protein kinase-like (PK-like)"/>
    <property type="match status" value="1"/>
</dbReference>
<name>G0U7S3_TRYVY</name>
<accession>G0U7S3</accession>
<dbReference type="CDD" id="cd13970">
    <property type="entry name" value="ABC1_ADCK3"/>
    <property type="match status" value="1"/>
</dbReference>
<reference evidence="6" key="1">
    <citation type="journal article" date="2012" name="Proc. Natl. Acad. Sci. U.S.A.">
        <title>Antigenic diversity is generated by distinct evolutionary mechanisms in African trypanosome species.</title>
        <authorList>
            <person name="Jackson A.P."/>
            <person name="Berry A."/>
            <person name="Aslett M."/>
            <person name="Allison H.C."/>
            <person name="Burton P."/>
            <person name="Vavrova-Anderson J."/>
            <person name="Brown R."/>
            <person name="Browne H."/>
            <person name="Corton N."/>
            <person name="Hauser H."/>
            <person name="Gamble J."/>
            <person name="Gilderthorp R."/>
            <person name="Marcello L."/>
            <person name="McQuillan J."/>
            <person name="Otto T.D."/>
            <person name="Quail M.A."/>
            <person name="Sanders M.J."/>
            <person name="van Tonder A."/>
            <person name="Ginger M.L."/>
            <person name="Field M.C."/>
            <person name="Barry J.D."/>
            <person name="Hertz-Fowler C."/>
            <person name="Berriman M."/>
        </authorList>
    </citation>
    <scope>NUCLEOTIDE SEQUENCE</scope>
    <source>
        <strain evidence="6">Y486</strain>
    </source>
</reference>
<protein>
    <submittedName>
        <fullName evidence="6">Putative ABC1 protein</fullName>
    </submittedName>
</protein>
<dbReference type="InterPro" id="IPR034646">
    <property type="entry name" value="ADCK3_dom"/>
</dbReference>
<keyword evidence="3" id="KW-0547">Nucleotide-binding</keyword>
<dbReference type="GO" id="GO:0005524">
    <property type="term" value="F:ATP binding"/>
    <property type="evidence" value="ECO:0007669"/>
    <property type="project" value="UniProtKB-KW"/>
</dbReference>
<evidence type="ECO:0000256" key="4">
    <source>
        <dbReference type="ARBA" id="ARBA00022840"/>
    </source>
</evidence>
<dbReference type="InterPro" id="IPR004147">
    <property type="entry name" value="ABC1_dom"/>
</dbReference>
<evidence type="ECO:0000313" key="6">
    <source>
        <dbReference type="EMBL" id="CCC51931.1"/>
    </source>
</evidence>
<dbReference type="PANTHER" id="PTHR43851:SF3">
    <property type="entry name" value="COENZYME Q8"/>
    <property type="match status" value="1"/>
</dbReference>
<organism evidence="6">
    <name type="scientific">Trypanosoma vivax (strain Y486)</name>
    <dbReference type="NCBI Taxonomy" id="1055687"/>
    <lineage>
        <taxon>Eukaryota</taxon>
        <taxon>Discoba</taxon>
        <taxon>Euglenozoa</taxon>
        <taxon>Kinetoplastea</taxon>
        <taxon>Metakinetoplastina</taxon>
        <taxon>Trypanosomatida</taxon>
        <taxon>Trypanosomatidae</taxon>
        <taxon>Trypanosoma</taxon>
        <taxon>Duttonella</taxon>
    </lineage>
</organism>